<protein>
    <recommendedName>
        <fullName evidence="3">Alpha/beta hydrolase</fullName>
    </recommendedName>
</protein>
<dbReference type="Gene3D" id="3.40.50.1820">
    <property type="entry name" value="alpha/beta hydrolase"/>
    <property type="match status" value="1"/>
</dbReference>
<evidence type="ECO:0000313" key="2">
    <source>
        <dbReference type="Proteomes" id="UP001143474"/>
    </source>
</evidence>
<dbReference type="InterPro" id="IPR029058">
    <property type="entry name" value="AB_hydrolase_fold"/>
</dbReference>
<dbReference type="EMBL" id="BSEV01000007">
    <property type="protein sequence ID" value="GLK10234.1"/>
    <property type="molecule type" value="Genomic_DNA"/>
</dbReference>
<dbReference type="Proteomes" id="UP001143474">
    <property type="component" value="Unassembled WGS sequence"/>
</dbReference>
<evidence type="ECO:0000313" key="1">
    <source>
        <dbReference type="EMBL" id="GLK10234.1"/>
    </source>
</evidence>
<comment type="caution">
    <text evidence="1">The sequence shown here is derived from an EMBL/GenBank/DDBJ whole genome shotgun (WGS) entry which is preliminary data.</text>
</comment>
<accession>A0A9W6I3D5</accession>
<dbReference type="SUPFAM" id="SSF53474">
    <property type="entry name" value="alpha/beta-Hydrolases"/>
    <property type="match status" value="1"/>
</dbReference>
<proteinExistence type="predicted"/>
<reference evidence="1" key="2">
    <citation type="submission" date="2023-01" db="EMBL/GenBank/DDBJ databases">
        <authorList>
            <person name="Sun Q."/>
            <person name="Evtushenko L."/>
        </authorList>
    </citation>
    <scope>NUCLEOTIDE SEQUENCE</scope>
    <source>
        <strain evidence="1">VKM Ac-2007</strain>
    </source>
</reference>
<evidence type="ECO:0008006" key="3">
    <source>
        <dbReference type="Google" id="ProtNLM"/>
    </source>
</evidence>
<keyword evidence="2" id="KW-1185">Reference proteome</keyword>
<name>A0A9W6I3D5_9ACTN</name>
<sequence length="298" mass="32360">MLKVTLHDGSTVEAEVHGEGPTLLLPVNPRPSEGPQADEIRKLGADPALGRSLIEGLQDAFRVVAFDYEGHVLAFPKPDTLTPANITADLLAVADAAGADRFAYYGYSWLALSGLQLAIRTDRLSALVMGGFPPLGGPYEEMLRVTMATYEMSVSPQAAETSWTSTGSSWTSAESSETSEEIDWSTVEMTLTEPQTRQFVTLYEALQGFDDRAAQARVGCPRLCFVGSADEIEYGERWGDVHVSIAGPVVSRRAELEAFGWDVKVMDGLDHMWAMQAANVLPTLRPWLAAKLEARLPG</sequence>
<gene>
    <name evidence="1" type="ORF">GCM10017600_36400</name>
</gene>
<organism evidence="1 2">
    <name type="scientific">Streptosporangium carneum</name>
    <dbReference type="NCBI Taxonomy" id="47481"/>
    <lineage>
        <taxon>Bacteria</taxon>
        <taxon>Bacillati</taxon>
        <taxon>Actinomycetota</taxon>
        <taxon>Actinomycetes</taxon>
        <taxon>Streptosporangiales</taxon>
        <taxon>Streptosporangiaceae</taxon>
        <taxon>Streptosporangium</taxon>
    </lineage>
</organism>
<dbReference type="AlphaFoldDB" id="A0A9W6I3D5"/>
<reference evidence="1" key="1">
    <citation type="journal article" date="2014" name="Int. J. Syst. Evol. Microbiol.">
        <title>Complete genome sequence of Corynebacterium casei LMG S-19264T (=DSM 44701T), isolated from a smear-ripened cheese.</title>
        <authorList>
            <consortium name="US DOE Joint Genome Institute (JGI-PGF)"/>
            <person name="Walter F."/>
            <person name="Albersmeier A."/>
            <person name="Kalinowski J."/>
            <person name="Ruckert C."/>
        </authorList>
    </citation>
    <scope>NUCLEOTIDE SEQUENCE</scope>
    <source>
        <strain evidence="1">VKM Ac-2007</strain>
    </source>
</reference>